<feature type="transmembrane region" description="Helical" evidence="7">
    <location>
        <begin position="40"/>
        <end position="62"/>
    </location>
</feature>
<evidence type="ECO:0000256" key="2">
    <source>
        <dbReference type="ARBA" id="ARBA00022448"/>
    </source>
</evidence>
<comment type="subcellular location">
    <subcellularLocation>
        <location evidence="1 7">Cell membrane</location>
        <topology evidence="1 7">Multi-pass membrane protein</topology>
    </subcellularLocation>
</comment>
<evidence type="ECO:0000259" key="8">
    <source>
        <dbReference type="PROSITE" id="PS50928"/>
    </source>
</evidence>
<evidence type="ECO:0000256" key="6">
    <source>
        <dbReference type="ARBA" id="ARBA00023136"/>
    </source>
</evidence>
<dbReference type="PROSITE" id="PS50928">
    <property type="entry name" value="ABC_TM1"/>
    <property type="match status" value="1"/>
</dbReference>
<evidence type="ECO:0000256" key="5">
    <source>
        <dbReference type="ARBA" id="ARBA00022989"/>
    </source>
</evidence>
<dbReference type="EMBL" id="JACCFM010000001">
    <property type="protein sequence ID" value="NYJ20624.1"/>
    <property type="molecule type" value="Genomic_DNA"/>
</dbReference>
<keyword evidence="4 7" id="KW-0812">Transmembrane</keyword>
<gene>
    <name evidence="9" type="ORF">HNR05_002415</name>
</gene>
<accession>A0A7Z0EGS8</accession>
<keyword evidence="10" id="KW-1185">Reference proteome</keyword>
<comment type="caution">
    <text evidence="9">The sequence shown here is derived from an EMBL/GenBank/DDBJ whole genome shotgun (WGS) entry which is preliminary data.</text>
</comment>
<comment type="similarity">
    <text evidence="7">Belongs to the binding-protein-dependent transport system permease family.</text>
</comment>
<keyword evidence="3" id="KW-1003">Cell membrane</keyword>
<dbReference type="AlphaFoldDB" id="A0A7Z0EGS8"/>
<evidence type="ECO:0000256" key="7">
    <source>
        <dbReference type="RuleBase" id="RU363032"/>
    </source>
</evidence>
<evidence type="ECO:0000256" key="4">
    <source>
        <dbReference type="ARBA" id="ARBA00022692"/>
    </source>
</evidence>
<keyword evidence="2 7" id="KW-0813">Transport</keyword>
<dbReference type="InterPro" id="IPR035906">
    <property type="entry name" value="MetI-like_sf"/>
</dbReference>
<dbReference type="PANTHER" id="PTHR43744">
    <property type="entry name" value="ABC TRANSPORTER PERMEASE PROTEIN MG189-RELATED-RELATED"/>
    <property type="match status" value="1"/>
</dbReference>
<sequence>MTAVDPLATPDLAEVRNVASATSARNLTLVKPKRSLGGRIVGFFSHGIVNLVLCVIAVFWLVPTVGLFVSSLRSSLNNSQSGWWTVFTKPAELTLQNYSNLVGNSQFMGSFVNTILITVPATLLVIGIGALAGYAFAWIKFPGRDWLLIAVIVLLAVPVQVALIPIAKLFGSIGLFGSIVGVIIFHVSFGLPFAIFLLRNYFTQVPGELLEAARIDGASEWRIFSRIILPLGMPAIASLGIFQFLWVWNDLLIALIFTNASSQPVTVAIQSQLRQFGANIDVLSSGAFLSMIIPLIVFFAFQRYFVTALLAGSQR</sequence>
<feature type="transmembrane region" description="Helical" evidence="7">
    <location>
        <begin position="115"/>
        <end position="139"/>
    </location>
</feature>
<feature type="transmembrane region" description="Helical" evidence="7">
    <location>
        <begin position="282"/>
        <end position="301"/>
    </location>
</feature>
<dbReference type="PANTHER" id="PTHR43744:SF4">
    <property type="entry name" value="OSMOPROTECTIVE COMPOUNDS UPTAKE PERMEASE PROTEIN GGTD"/>
    <property type="match status" value="1"/>
</dbReference>
<keyword evidence="5 7" id="KW-1133">Transmembrane helix</keyword>
<evidence type="ECO:0000256" key="3">
    <source>
        <dbReference type="ARBA" id="ARBA00022475"/>
    </source>
</evidence>
<dbReference type="Pfam" id="PF00528">
    <property type="entry name" value="BPD_transp_1"/>
    <property type="match status" value="1"/>
</dbReference>
<name>A0A7Z0EGS8_9MICO</name>
<evidence type="ECO:0000256" key="1">
    <source>
        <dbReference type="ARBA" id="ARBA00004651"/>
    </source>
</evidence>
<keyword evidence="6 7" id="KW-0472">Membrane</keyword>
<dbReference type="Gene3D" id="1.10.3720.10">
    <property type="entry name" value="MetI-like"/>
    <property type="match status" value="1"/>
</dbReference>
<feature type="transmembrane region" description="Helical" evidence="7">
    <location>
        <begin position="146"/>
        <end position="167"/>
    </location>
</feature>
<dbReference type="GO" id="GO:0055085">
    <property type="term" value="P:transmembrane transport"/>
    <property type="evidence" value="ECO:0007669"/>
    <property type="project" value="InterPro"/>
</dbReference>
<dbReference type="SUPFAM" id="SSF161098">
    <property type="entry name" value="MetI-like"/>
    <property type="match status" value="1"/>
</dbReference>
<feature type="transmembrane region" description="Helical" evidence="7">
    <location>
        <begin position="223"/>
        <end position="245"/>
    </location>
</feature>
<proteinExistence type="inferred from homology"/>
<dbReference type="Proteomes" id="UP000537260">
    <property type="component" value="Unassembled WGS sequence"/>
</dbReference>
<organism evidence="9 10">
    <name type="scientific">Glaciibacter psychrotolerans</name>
    <dbReference type="NCBI Taxonomy" id="670054"/>
    <lineage>
        <taxon>Bacteria</taxon>
        <taxon>Bacillati</taxon>
        <taxon>Actinomycetota</taxon>
        <taxon>Actinomycetes</taxon>
        <taxon>Micrococcales</taxon>
        <taxon>Microbacteriaceae</taxon>
        <taxon>Glaciibacter</taxon>
    </lineage>
</organism>
<dbReference type="InterPro" id="IPR000515">
    <property type="entry name" value="MetI-like"/>
</dbReference>
<dbReference type="CDD" id="cd06261">
    <property type="entry name" value="TM_PBP2"/>
    <property type="match status" value="1"/>
</dbReference>
<reference evidence="9 10" key="1">
    <citation type="submission" date="2020-07" db="EMBL/GenBank/DDBJ databases">
        <title>Sequencing the genomes of 1000 actinobacteria strains.</title>
        <authorList>
            <person name="Klenk H.-P."/>
        </authorList>
    </citation>
    <scope>NUCLEOTIDE SEQUENCE [LARGE SCALE GENOMIC DNA]</scope>
    <source>
        <strain evidence="9 10">LI1</strain>
    </source>
</reference>
<feature type="domain" description="ABC transmembrane type-1" evidence="8">
    <location>
        <begin position="111"/>
        <end position="301"/>
    </location>
</feature>
<dbReference type="GO" id="GO:0005886">
    <property type="term" value="C:plasma membrane"/>
    <property type="evidence" value="ECO:0007669"/>
    <property type="project" value="UniProtKB-SubCell"/>
</dbReference>
<feature type="transmembrane region" description="Helical" evidence="7">
    <location>
        <begin position="173"/>
        <end position="202"/>
    </location>
</feature>
<dbReference type="RefSeq" id="WP_179579207.1">
    <property type="nucleotide sequence ID" value="NZ_JACCFM010000001.1"/>
</dbReference>
<evidence type="ECO:0000313" key="10">
    <source>
        <dbReference type="Proteomes" id="UP000537260"/>
    </source>
</evidence>
<protein>
    <submittedName>
        <fullName evidence="9">Alpha-glucoside transport system permease protein</fullName>
    </submittedName>
</protein>
<evidence type="ECO:0000313" key="9">
    <source>
        <dbReference type="EMBL" id="NYJ20624.1"/>
    </source>
</evidence>